<dbReference type="PANTHER" id="PTHR34107:SF4">
    <property type="entry name" value="SLL1222 PROTEIN"/>
    <property type="match status" value="1"/>
</dbReference>
<dbReference type="InterPro" id="IPR012296">
    <property type="entry name" value="Nuclease_put_TT1808"/>
</dbReference>
<dbReference type="PANTHER" id="PTHR34107">
    <property type="entry name" value="SLL0198 PROTEIN-RELATED"/>
    <property type="match status" value="1"/>
</dbReference>
<evidence type="ECO:0000259" key="1">
    <source>
        <dbReference type="Pfam" id="PF05685"/>
    </source>
</evidence>
<dbReference type="Gene3D" id="3.90.1570.10">
    <property type="entry name" value="tt1808, chain A"/>
    <property type="match status" value="1"/>
</dbReference>
<dbReference type="OrthoDB" id="9793127at2"/>
<keyword evidence="3" id="KW-1185">Reference proteome</keyword>
<protein>
    <recommendedName>
        <fullName evidence="1">Putative restriction endonuclease domain-containing protein</fullName>
    </recommendedName>
</protein>
<dbReference type="STRING" id="1707952.A6A03_06480"/>
<comment type="caution">
    <text evidence="2">The sequence shown here is derived from an EMBL/GenBank/DDBJ whole genome shotgun (WGS) entry which is preliminary data.</text>
</comment>
<dbReference type="AlphaFoldDB" id="A0A178MLW7"/>
<dbReference type="CDD" id="cd06260">
    <property type="entry name" value="DUF820-like"/>
    <property type="match status" value="1"/>
</dbReference>
<organism evidence="2 3">
    <name type="scientific">Chloroflexus islandicus</name>
    <dbReference type="NCBI Taxonomy" id="1707952"/>
    <lineage>
        <taxon>Bacteria</taxon>
        <taxon>Bacillati</taxon>
        <taxon>Chloroflexota</taxon>
        <taxon>Chloroflexia</taxon>
        <taxon>Chloroflexales</taxon>
        <taxon>Chloroflexineae</taxon>
        <taxon>Chloroflexaceae</taxon>
        <taxon>Chloroflexus</taxon>
    </lineage>
</organism>
<evidence type="ECO:0000313" key="2">
    <source>
        <dbReference type="EMBL" id="OAN49701.1"/>
    </source>
</evidence>
<dbReference type="InterPro" id="IPR011335">
    <property type="entry name" value="Restrct_endonuc-II-like"/>
</dbReference>
<evidence type="ECO:0000313" key="3">
    <source>
        <dbReference type="Proteomes" id="UP000078287"/>
    </source>
</evidence>
<dbReference type="Pfam" id="PF05685">
    <property type="entry name" value="Uma2"/>
    <property type="match status" value="1"/>
</dbReference>
<proteinExistence type="predicted"/>
<reference evidence="2 3" key="1">
    <citation type="submission" date="2016-04" db="EMBL/GenBank/DDBJ databases">
        <title>Chloroflexus islandicus sp. nov., a thermophilic filamentous anoxygenic phototrophic bacterium from geyser Strokkur (Iceland).</title>
        <authorList>
            <person name="Gaisin V.A."/>
            <person name="Kalashnikov A.M."/>
            <person name="Sukhacheva M.V."/>
            <person name="Grouzdev D.S."/>
            <person name="Ivanov T.M."/>
            <person name="Kuznetsov B."/>
            <person name="Gorlenko V.M."/>
        </authorList>
    </citation>
    <scope>NUCLEOTIDE SEQUENCE [LARGE SCALE GENOMIC DNA]</scope>
    <source>
        <strain evidence="3">isl-2</strain>
    </source>
</reference>
<accession>A0A178MLW7</accession>
<dbReference type="Proteomes" id="UP000078287">
    <property type="component" value="Unassembled WGS sequence"/>
</dbReference>
<dbReference type="InterPro" id="IPR008538">
    <property type="entry name" value="Uma2"/>
</dbReference>
<dbReference type="RefSeq" id="WP_066782409.1">
    <property type="nucleotide sequence ID" value="NZ_LWQS01000011.1"/>
</dbReference>
<name>A0A178MLW7_9CHLR</name>
<sequence length="201" mass="21929">MTTDILPVAAPAPHVPAPPSGQWTVADYEQLPPEAGRFEIINGVLRMAPAPSPQHQAASLRFAYYLFLAVEVAGRGRVFTAPIDVELDTTTVVQPDVVVMLHGGKAQITAQRIVGPPDLIVEVVSPGTASYDRREKRDRYAAAGVREYWIADPGHRVVELLTLEGSDYRAEHVYRGKAIIPSIVLPEWQTPTELLFGDIAA</sequence>
<dbReference type="EMBL" id="LWQS01000011">
    <property type="protein sequence ID" value="OAN49701.1"/>
    <property type="molecule type" value="Genomic_DNA"/>
</dbReference>
<gene>
    <name evidence="2" type="ORF">A6A03_06480</name>
</gene>
<feature type="domain" description="Putative restriction endonuclease" evidence="1">
    <location>
        <begin position="26"/>
        <end position="191"/>
    </location>
</feature>
<dbReference type="SUPFAM" id="SSF52980">
    <property type="entry name" value="Restriction endonuclease-like"/>
    <property type="match status" value="1"/>
</dbReference>